<dbReference type="InterPro" id="IPR027417">
    <property type="entry name" value="P-loop_NTPase"/>
</dbReference>
<feature type="compositionally biased region" description="Basic and acidic residues" evidence="2">
    <location>
        <begin position="180"/>
        <end position="192"/>
    </location>
</feature>
<name>A0A1I3EI26_9PLAN</name>
<evidence type="ECO:0000313" key="3">
    <source>
        <dbReference type="EMBL" id="SFH98629.1"/>
    </source>
</evidence>
<evidence type="ECO:0000256" key="1">
    <source>
        <dbReference type="SAM" id="Coils"/>
    </source>
</evidence>
<accession>A0A1I3EI26</accession>
<dbReference type="Gene3D" id="3.40.50.300">
    <property type="entry name" value="P-loop containing nucleotide triphosphate hydrolases"/>
    <property type="match status" value="1"/>
</dbReference>
<dbReference type="EMBL" id="FOQD01000004">
    <property type="protein sequence ID" value="SFH98629.1"/>
    <property type="molecule type" value="Genomic_DNA"/>
</dbReference>
<evidence type="ECO:0000256" key="2">
    <source>
        <dbReference type="SAM" id="MobiDB-lite"/>
    </source>
</evidence>
<dbReference type="Proteomes" id="UP000199518">
    <property type="component" value="Unassembled WGS sequence"/>
</dbReference>
<proteinExistence type="predicted"/>
<gene>
    <name evidence="3" type="ORF">SAMN05421753_104233</name>
</gene>
<dbReference type="AlphaFoldDB" id="A0A1I3EI26"/>
<dbReference type="OrthoDB" id="89051at203682"/>
<protein>
    <submittedName>
        <fullName evidence="3">AAA domain-containing protein</fullName>
    </submittedName>
</protein>
<feature type="coiled-coil region" evidence="1">
    <location>
        <begin position="227"/>
        <end position="293"/>
    </location>
</feature>
<evidence type="ECO:0000313" key="4">
    <source>
        <dbReference type="Proteomes" id="UP000199518"/>
    </source>
</evidence>
<dbReference type="STRING" id="1576369.SAMN05421753_104233"/>
<sequence length="503" mass="54706">MATKAAKTTKAAAPRTVILENVGPIPRMEINVRPSGITRLVAPNGSGKSLALEAVSTALKGSGKVPLRDQTKRGVVDAFGAKITLGGTCRHTGEVQVEHLEGRLDIGALIDPRLKSPAAADAARIKALVYLTGVKADATLFQKHQAFEDWNKIVDPESVKTEDLVEMARRIKADYDSAARQAEAEAEREEGHANGMGVPEDLDLSAPSDAAELAKEYDSARDILTRLHSSQQEYQRAKLTADTAQQQLDKLLSEETQPLEEATKEYEAALAARDSVDEAIKKTESRLAEWKKKRGEVVSRIDVLHERIRSQGTRQSAIDLSTKLVDDFKALSPVEDQAIVEAQAVVDTARQQVEQGAVIRQAIKTSEKAAEHRTLASKARDRAGRLRDAGRATDEVLSNAIHSNLLRIESDGKSARLVTETDRGKSTPYHELSAGERGAIAIDIAADHVGEHGILVISQEVFEGLDHDNRMKIEAKAVERNVAILTAEASQEEDAKFEVRGVE</sequence>
<feature type="region of interest" description="Disordered" evidence="2">
    <location>
        <begin position="180"/>
        <end position="199"/>
    </location>
</feature>
<keyword evidence="1" id="KW-0175">Coiled coil</keyword>
<dbReference type="RefSeq" id="WP_092048636.1">
    <property type="nucleotide sequence ID" value="NZ_FOQD01000004.1"/>
</dbReference>
<dbReference type="SUPFAM" id="SSF52540">
    <property type="entry name" value="P-loop containing nucleoside triphosphate hydrolases"/>
    <property type="match status" value="1"/>
</dbReference>
<reference evidence="4" key="1">
    <citation type="submission" date="2016-10" db="EMBL/GenBank/DDBJ databases">
        <authorList>
            <person name="Varghese N."/>
            <person name="Submissions S."/>
        </authorList>
    </citation>
    <scope>NUCLEOTIDE SEQUENCE [LARGE SCALE GENOMIC DNA]</scope>
    <source>
        <strain evidence="4">DSM 26348</strain>
    </source>
</reference>
<keyword evidence="4" id="KW-1185">Reference proteome</keyword>
<organism evidence="3 4">
    <name type="scientific">Planctomicrobium piriforme</name>
    <dbReference type="NCBI Taxonomy" id="1576369"/>
    <lineage>
        <taxon>Bacteria</taxon>
        <taxon>Pseudomonadati</taxon>
        <taxon>Planctomycetota</taxon>
        <taxon>Planctomycetia</taxon>
        <taxon>Planctomycetales</taxon>
        <taxon>Planctomycetaceae</taxon>
        <taxon>Planctomicrobium</taxon>
    </lineage>
</organism>